<dbReference type="Gene3D" id="3.40.50.1010">
    <property type="entry name" value="5'-nuclease"/>
    <property type="match status" value="1"/>
</dbReference>
<evidence type="ECO:0000313" key="2">
    <source>
        <dbReference type="EMBL" id="PIS22608.1"/>
    </source>
</evidence>
<dbReference type="InterPro" id="IPR002716">
    <property type="entry name" value="PIN_dom"/>
</dbReference>
<proteinExistence type="predicted"/>
<name>A0A2H0XER5_UNCKA</name>
<reference evidence="3" key="1">
    <citation type="submission" date="2017-09" db="EMBL/GenBank/DDBJ databases">
        <title>Depth-based differentiation of microbial function through sediment-hosted aquifers and enrichment of novel symbionts in the deep terrestrial subsurface.</title>
        <authorList>
            <person name="Probst A.J."/>
            <person name="Ladd B."/>
            <person name="Jarett J.K."/>
            <person name="Geller-Mcgrath D.E."/>
            <person name="Sieber C.M.K."/>
            <person name="Emerson J.B."/>
            <person name="Anantharaman K."/>
            <person name="Thomas B.C."/>
            <person name="Malmstrom R."/>
            <person name="Stieglmeier M."/>
            <person name="Klingl A."/>
            <person name="Woyke T."/>
            <person name="Ryan C.M."/>
            <person name="Banfield J.F."/>
        </authorList>
    </citation>
    <scope>NUCLEOTIDE SEQUENCE [LARGE SCALE GENOMIC DNA]</scope>
</reference>
<organism evidence="2 3">
    <name type="scientific">candidate division WWE3 bacterium CG08_land_8_20_14_0_20_41_10</name>
    <dbReference type="NCBI Taxonomy" id="1975085"/>
    <lineage>
        <taxon>Bacteria</taxon>
        <taxon>Katanobacteria</taxon>
    </lineage>
</organism>
<accession>A0A2H0XER5</accession>
<evidence type="ECO:0000259" key="1">
    <source>
        <dbReference type="Pfam" id="PF01850"/>
    </source>
</evidence>
<dbReference type="AlphaFoldDB" id="A0A2H0XER5"/>
<dbReference type="EMBL" id="PEYU01000017">
    <property type="protein sequence ID" value="PIS22608.1"/>
    <property type="molecule type" value="Genomic_DNA"/>
</dbReference>
<comment type="caution">
    <text evidence="2">The sequence shown here is derived from an EMBL/GenBank/DDBJ whole genome shotgun (WGS) entry which is preliminary data.</text>
</comment>
<gene>
    <name evidence="2" type="ORF">COT50_00990</name>
</gene>
<dbReference type="Proteomes" id="UP000231252">
    <property type="component" value="Unassembled WGS sequence"/>
</dbReference>
<dbReference type="SUPFAM" id="SSF88723">
    <property type="entry name" value="PIN domain-like"/>
    <property type="match status" value="1"/>
</dbReference>
<dbReference type="Pfam" id="PF01850">
    <property type="entry name" value="PIN"/>
    <property type="match status" value="1"/>
</dbReference>
<dbReference type="InterPro" id="IPR029060">
    <property type="entry name" value="PIN-like_dom_sf"/>
</dbReference>
<evidence type="ECO:0000313" key="3">
    <source>
        <dbReference type="Proteomes" id="UP000231252"/>
    </source>
</evidence>
<sequence>MPVFTDLIKDKKLFLDTNIFIYLLDETEIYFPQIRQLFKSIELGENKAITSVISPLEVLSTKKLITNAEKEAEYSNFFVNTENLSIMDVDYYTCNKAAEMRRLYGFRVSDAIQLASSIVHKCDLLITNDYKFKVQDKILTLGVADLPL</sequence>
<feature type="domain" description="PIN" evidence="1">
    <location>
        <begin position="14"/>
        <end position="135"/>
    </location>
</feature>
<protein>
    <recommendedName>
        <fullName evidence="1">PIN domain-containing protein</fullName>
    </recommendedName>
</protein>